<dbReference type="PANTHER" id="PTHR43081">
    <property type="entry name" value="ADENYLATE CYCLASE, TERMINAL-DIFFERENTIATION SPECIFIC-RELATED"/>
    <property type="match status" value="1"/>
</dbReference>
<reference evidence="3 4" key="1">
    <citation type="submission" date="2020-08" db="EMBL/GenBank/DDBJ databases">
        <title>The Agave Microbiome: Exploring the role of microbial communities in plant adaptations to desert environments.</title>
        <authorList>
            <person name="Partida-Martinez L.P."/>
        </authorList>
    </citation>
    <scope>NUCLEOTIDE SEQUENCE [LARGE SCALE GENOMIC DNA]</scope>
    <source>
        <strain evidence="3 4">AT3.9</strain>
    </source>
</reference>
<dbReference type="PROSITE" id="PS50125">
    <property type="entry name" value="GUANYLATE_CYCLASE_2"/>
    <property type="match status" value="1"/>
</dbReference>
<accession>A0A7W4VQN2</accession>
<dbReference type="CDD" id="cd07302">
    <property type="entry name" value="CHD"/>
    <property type="match status" value="1"/>
</dbReference>
<evidence type="ECO:0000256" key="1">
    <source>
        <dbReference type="SAM" id="Phobius"/>
    </source>
</evidence>
<dbReference type="GO" id="GO:0035556">
    <property type="term" value="P:intracellular signal transduction"/>
    <property type="evidence" value="ECO:0007669"/>
    <property type="project" value="InterPro"/>
</dbReference>
<dbReference type="Proteomes" id="UP000532010">
    <property type="component" value="Unassembled WGS sequence"/>
</dbReference>
<dbReference type="EC" id="4.6.1.1" evidence="3"/>
<dbReference type="SUPFAM" id="SSF55073">
    <property type="entry name" value="Nucleotide cyclase"/>
    <property type="match status" value="1"/>
</dbReference>
<dbReference type="GO" id="GO:0009190">
    <property type="term" value="P:cyclic nucleotide biosynthetic process"/>
    <property type="evidence" value="ECO:0007669"/>
    <property type="project" value="InterPro"/>
</dbReference>
<feature type="transmembrane region" description="Helical" evidence="1">
    <location>
        <begin position="76"/>
        <end position="96"/>
    </location>
</feature>
<feature type="transmembrane region" description="Helical" evidence="1">
    <location>
        <begin position="203"/>
        <end position="220"/>
    </location>
</feature>
<proteinExistence type="predicted"/>
<keyword evidence="4" id="KW-1185">Reference proteome</keyword>
<feature type="transmembrane region" description="Helical" evidence="1">
    <location>
        <begin position="47"/>
        <end position="64"/>
    </location>
</feature>
<organism evidence="3 4">
    <name type="scientific">Microvirga lupini</name>
    <dbReference type="NCBI Taxonomy" id="420324"/>
    <lineage>
        <taxon>Bacteria</taxon>
        <taxon>Pseudomonadati</taxon>
        <taxon>Pseudomonadota</taxon>
        <taxon>Alphaproteobacteria</taxon>
        <taxon>Hyphomicrobiales</taxon>
        <taxon>Methylobacteriaceae</taxon>
        <taxon>Microvirga</taxon>
    </lineage>
</organism>
<feature type="domain" description="Guanylate cyclase" evidence="2">
    <location>
        <begin position="269"/>
        <end position="399"/>
    </location>
</feature>
<dbReference type="InterPro" id="IPR001054">
    <property type="entry name" value="A/G_cyclase"/>
</dbReference>
<dbReference type="RefSeq" id="WP_183453830.1">
    <property type="nucleotide sequence ID" value="NZ_JACHWB010000008.1"/>
</dbReference>
<dbReference type="PANTHER" id="PTHR43081:SF1">
    <property type="entry name" value="ADENYLATE CYCLASE, TERMINAL-DIFFERENTIATION SPECIFIC"/>
    <property type="match status" value="1"/>
</dbReference>
<gene>
    <name evidence="3" type="ORF">FHR70_004258</name>
</gene>
<dbReference type="Pfam" id="PF00211">
    <property type="entry name" value="Guanylate_cyc"/>
    <property type="match status" value="1"/>
</dbReference>
<feature type="transmembrane region" description="Helical" evidence="1">
    <location>
        <begin position="135"/>
        <end position="155"/>
    </location>
</feature>
<sequence length="447" mass="47856">MTPRSRIRAALGLLNTLRTTPSLSDATHRLIREADTGALQRAGMARMVTGGLLLLAVVVATAGVELDNPVARKQIAAAELTLALFGASGWFGAWLASKRIGIAQLPVVTAVTDALLVLGNLAYSHWGAGIPGSLFAAFPVAWVVPITMAAAAIHYQPRLQAFVAAIYVVGLTLIAFSGGFMSIEERQQDLAAIAGLFSMQTNMVRIVMVFAAGLILILVARQGRLMLERAVRETTLRANLTRYLPRELAPILTDQAFASLRQGRRIPVTVMFVDIRASTSFGETMEPAQLAVFITSFRRRVLRATSRHGGVIDKFTGDGALILFGVPGARDGDASRALACGRTLLTLIERWNAKRGFNPPVRLGIGIHTGDVFCGVVGDESRLEFTVVGETVNIASRIEQATKGAGCELLASQETVMAAGEEALWTEVECDPLPGVTRRMVLMKPVG</sequence>
<dbReference type="GO" id="GO:0004016">
    <property type="term" value="F:adenylate cyclase activity"/>
    <property type="evidence" value="ECO:0007669"/>
    <property type="project" value="UniProtKB-EC"/>
</dbReference>
<keyword evidence="3" id="KW-0456">Lyase</keyword>
<dbReference type="InterPro" id="IPR029787">
    <property type="entry name" value="Nucleotide_cyclase"/>
</dbReference>
<dbReference type="AlphaFoldDB" id="A0A7W4VQN2"/>
<name>A0A7W4VQN2_9HYPH</name>
<feature type="transmembrane region" description="Helical" evidence="1">
    <location>
        <begin position="162"/>
        <end position="183"/>
    </location>
</feature>
<comment type="caution">
    <text evidence="3">The sequence shown here is derived from an EMBL/GenBank/DDBJ whole genome shotgun (WGS) entry which is preliminary data.</text>
</comment>
<keyword evidence="1" id="KW-0472">Membrane</keyword>
<dbReference type="EMBL" id="JACHWB010000008">
    <property type="protein sequence ID" value="MBB3021167.1"/>
    <property type="molecule type" value="Genomic_DNA"/>
</dbReference>
<keyword evidence="1" id="KW-1133">Transmembrane helix</keyword>
<dbReference type="SMART" id="SM00044">
    <property type="entry name" value="CYCc"/>
    <property type="match status" value="1"/>
</dbReference>
<dbReference type="Gene3D" id="3.30.70.1230">
    <property type="entry name" value="Nucleotide cyclase"/>
    <property type="match status" value="1"/>
</dbReference>
<keyword evidence="1" id="KW-0812">Transmembrane</keyword>
<feature type="transmembrane region" description="Helical" evidence="1">
    <location>
        <begin position="103"/>
        <end position="123"/>
    </location>
</feature>
<evidence type="ECO:0000313" key="4">
    <source>
        <dbReference type="Proteomes" id="UP000532010"/>
    </source>
</evidence>
<evidence type="ECO:0000259" key="2">
    <source>
        <dbReference type="PROSITE" id="PS50125"/>
    </source>
</evidence>
<dbReference type="InterPro" id="IPR050697">
    <property type="entry name" value="Adenylyl/Guanylyl_Cyclase_3/4"/>
</dbReference>
<evidence type="ECO:0000313" key="3">
    <source>
        <dbReference type="EMBL" id="MBB3021167.1"/>
    </source>
</evidence>
<protein>
    <submittedName>
        <fullName evidence="3">Adenylate cyclase</fullName>
        <ecNumber evidence="3">4.6.1.1</ecNumber>
    </submittedName>
</protein>